<dbReference type="GO" id="GO:0016705">
    <property type="term" value="F:oxidoreductase activity, acting on paired donors, with incorporation or reduction of molecular oxygen"/>
    <property type="evidence" value="ECO:0007669"/>
    <property type="project" value="InterPro"/>
</dbReference>
<dbReference type="PRINTS" id="PR00463">
    <property type="entry name" value="EP450I"/>
</dbReference>
<evidence type="ECO:0008006" key="10">
    <source>
        <dbReference type="Google" id="ProtNLM"/>
    </source>
</evidence>
<dbReference type="GO" id="GO:0004497">
    <property type="term" value="F:monooxygenase activity"/>
    <property type="evidence" value="ECO:0007669"/>
    <property type="project" value="UniProtKB-KW"/>
</dbReference>
<dbReference type="AlphaFoldDB" id="A0AAN9TVK7"/>
<dbReference type="SUPFAM" id="SSF48264">
    <property type="entry name" value="Cytochrome P450"/>
    <property type="match status" value="1"/>
</dbReference>
<evidence type="ECO:0000256" key="3">
    <source>
        <dbReference type="ARBA" id="ARBA00022617"/>
    </source>
</evidence>
<gene>
    <name evidence="8" type="ORF">SLS53_009248</name>
</gene>
<keyword evidence="3 6" id="KW-0349">Heme</keyword>
<keyword evidence="7" id="KW-0560">Oxidoreductase</keyword>
<dbReference type="PROSITE" id="PS00086">
    <property type="entry name" value="CYTOCHROME_P450"/>
    <property type="match status" value="1"/>
</dbReference>
<organism evidence="8 9">
    <name type="scientific">Cytospora paraplurivora</name>
    <dbReference type="NCBI Taxonomy" id="2898453"/>
    <lineage>
        <taxon>Eukaryota</taxon>
        <taxon>Fungi</taxon>
        <taxon>Dikarya</taxon>
        <taxon>Ascomycota</taxon>
        <taxon>Pezizomycotina</taxon>
        <taxon>Sordariomycetes</taxon>
        <taxon>Sordariomycetidae</taxon>
        <taxon>Diaporthales</taxon>
        <taxon>Cytosporaceae</taxon>
        <taxon>Cytospora</taxon>
    </lineage>
</organism>
<evidence type="ECO:0000256" key="7">
    <source>
        <dbReference type="RuleBase" id="RU000461"/>
    </source>
</evidence>
<dbReference type="Pfam" id="PF00067">
    <property type="entry name" value="p450"/>
    <property type="match status" value="1"/>
</dbReference>
<keyword evidence="7" id="KW-0503">Monooxygenase</keyword>
<evidence type="ECO:0000313" key="9">
    <source>
        <dbReference type="Proteomes" id="UP001320245"/>
    </source>
</evidence>
<dbReference type="EMBL" id="JAJSPL020000070">
    <property type="protein sequence ID" value="KAK7729398.1"/>
    <property type="molecule type" value="Genomic_DNA"/>
</dbReference>
<keyword evidence="5 6" id="KW-0408">Iron</keyword>
<evidence type="ECO:0000313" key="8">
    <source>
        <dbReference type="EMBL" id="KAK7729398.1"/>
    </source>
</evidence>
<comment type="caution">
    <text evidence="8">The sequence shown here is derived from an EMBL/GenBank/DDBJ whole genome shotgun (WGS) entry which is preliminary data.</text>
</comment>
<dbReference type="InterPro" id="IPR050121">
    <property type="entry name" value="Cytochrome_P450_monoxygenase"/>
</dbReference>
<dbReference type="PANTHER" id="PTHR24305">
    <property type="entry name" value="CYTOCHROME P450"/>
    <property type="match status" value="1"/>
</dbReference>
<dbReference type="PANTHER" id="PTHR24305:SF232">
    <property type="entry name" value="P450, PUTATIVE (EUROFUNG)-RELATED"/>
    <property type="match status" value="1"/>
</dbReference>
<evidence type="ECO:0000256" key="1">
    <source>
        <dbReference type="ARBA" id="ARBA00001971"/>
    </source>
</evidence>
<evidence type="ECO:0000256" key="4">
    <source>
        <dbReference type="ARBA" id="ARBA00022723"/>
    </source>
</evidence>
<dbReference type="InterPro" id="IPR036396">
    <property type="entry name" value="Cyt_P450_sf"/>
</dbReference>
<dbReference type="PRINTS" id="PR00385">
    <property type="entry name" value="P450"/>
</dbReference>
<dbReference type="Proteomes" id="UP001320245">
    <property type="component" value="Unassembled WGS sequence"/>
</dbReference>
<keyword evidence="4 6" id="KW-0479">Metal-binding</keyword>
<comment type="similarity">
    <text evidence="2 7">Belongs to the cytochrome P450 family.</text>
</comment>
<protein>
    <recommendedName>
        <fullName evidence="10">Pisatin demethylase</fullName>
    </recommendedName>
</protein>
<dbReference type="InterPro" id="IPR001128">
    <property type="entry name" value="Cyt_P450"/>
</dbReference>
<name>A0AAN9TVK7_9PEZI</name>
<dbReference type="GO" id="GO:0020037">
    <property type="term" value="F:heme binding"/>
    <property type="evidence" value="ECO:0007669"/>
    <property type="project" value="InterPro"/>
</dbReference>
<evidence type="ECO:0000256" key="6">
    <source>
        <dbReference type="PIRSR" id="PIRSR602401-1"/>
    </source>
</evidence>
<accession>A0AAN9TVK7</accession>
<proteinExistence type="inferred from homology"/>
<dbReference type="FunFam" id="1.10.630.10:FF:000050">
    <property type="entry name" value="Cytochrome P450 monooxygenase"/>
    <property type="match status" value="1"/>
</dbReference>
<reference evidence="8 9" key="1">
    <citation type="journal article" date="2023" name="PLoS ONE">
        <title>Cytospora paraplurivora sp. nov. isolated from orchards with fruit tree decline syndrome in Ontario, Canada.</title>
        <authorList>
            <person name="Ilyukhin E."/>
            <person name="Nguyen H.D.T."/>
            <person name="Castle A.J."/>
            <person name="Ellouze W."/>
        </authorList>
    </citation>
    <scope>NUCLEOTIDE SEQUENCE [LARGE SCALE GENOMIC DNA]</scope>
    <source>
        <strain evidence="8 9">FDS-564</strain>
    </source>
</reference>
<sequence length="460" mass="51689">MAEHIELHKKYGPIVRIAPDEVSLSSPEAARTLLSAGKRFYKTKFYSVFPPVENPDIFTECREDVHARKKKVANVPYSMAAMQQLSPFIDDTIDLLFQKMDAAAAGLTGASINAFPKGSVVDLGNWLHWFAFDVLGEVAFSRKFGFLEQGRDIDGAIHAIDESQRYNGIVGQVSFLDYLLRRNPLWMLISGLGNENAPISRLALDELSRRKPFDKESEGKWKGGDGRRDLLASLIRSHLEDPERFSEGDVFAVAHGAIFAGSDSTASTMQSLFWHIFNDARVYARVQEEISTAVEKGTIAASGNISWAEAHNLHYFQACLKESMRVRPAVGLDMVRMVPPEGAELDGEFIPGGVSVAVNGWVLHRDKSIFGEDADIYRPERWLDDEESAKRMDRYMFQFGGGSHLCIGRNLALLEINKVCPRLLRDYHFELVHPGSELRTHCTFFVVQEGLEVYISRKQQ</sequence>
<dbReference type="CDD" id="cd11060">
    <property type="entry name" value="CYP57A1-like"/>
    <property type="match status" value="1"/>
</dbReference>
<dbReference type="GO" id="GO:0005506">
    <property type="term" value="F:iron ion binding"/>
    <property type="evidence" value="ECO:0007669"/>
    <property type="project" value="InterPro"/>
</dbReference>
<comment type="cofactor">
    <cofactor evidence="1 6">
        <name>heme</name>
        <dbReference type="ChEBI" id="CHEBI:30413"/>
    </cofactor>
</comment>
<keyword evidence="9" id="KW-1185">Reference proteome</keyword>
<dbReference type="InterPro" id="IPR002401">
    <property type="entry name" value="Cyt_P450_E_grp-I"/>
</dbReference>
<dbReference type="InterPro" id="IPR017972">
    <property type="entry name" value="Cyt_P450_CS"/>
</dbReference>
<evidence type="ECO:0000256" key="5">
    <source>
        <dbReference type="ARBA" id="ARBA00023004"/>
    </source>
</evidence>
<evidence type="ECO:0000256" key="2">
    <source>
        <dbReference type="ARBA" id="ARBA00010617"/>
    </source>
</evidence>
<dbReference type="Gene3D" id="1.10.630.10">
    <property type="entry name" value="Cytochrome P450"/>
    <property type="match status" value="1"/>
</dbReference>
<feature type="binding site" description="axial binding residue" evidence="6">
    <location>
        <position position="406"/>
    </location>
    <ligand>
        <name>heme</name>
        <dbReference type="ChEBI" id="CHEBI:30413"/>
    </ligand>
    <ligandPart>
        <name>Fe</name>
        <dbReference type="ChEBI" id="CHEBI:18248"/>
    </ligandPart>
</feature>